<proteinExistence type="predicted"/>
<keyword evidence="3" id="KW-1185">Reference proteome</keyword>
<dbReference type="Proteomes" id="UP001153269">
    <property type="component" value="Unassembled WGS sequence"/>
</dbReference>
<feature type="region of interest" description="Disordered" evidence="1">
    <location>
        <begin position="96"/>
        <end position="118"/>
    </location>
</feature>
<gene>
    <name evidence="2" type="ORF">PLEPLA_LOCUS37140</name>
</gene>
<evidence type="ECO:0000256" key="1">
    <source>
        <dbReference type="SAM" id="MobiDB-lite"/>
    </source>
</evidence>
<protein>
    <submittedName>
        <fullName evidence="2">Uncharacterized protein</fullName>
    </submittedName>
</protein>
<name>A0A9N7VHF3_PLEPL</name>
<sequence length="118" mass="12998">MEEKGKVACLSLGGLGLRRNLTFAPQRPCCCCNVFITGRLHTSEPGRTERALQLVGRSGGKMECKCSLNNVPGFPREPRGRRSGVKFTTLLRCGRLTSTRKESGSEEGEQRGAEEQRK</sequence>
<organism evidence="2 3">
    <name type="scientific">Pleuronectes platessa</name>
    <name type="common">European plaice</name>
    <dbReference type="NCBI Taxonomy" id="8262"/>
    <lineage>
        <taxon>Eukaryota</taxon>
        <taxon>Metazoa</taxon>
        <taxon>Chordata</taxon>
        <taxon>Craniata</taxon>
        <taxon>Vertebrata</taxon>
        <taxon>Euteleostomi</taxon>
        <taxon>Actinopterygii</taxon>
        <taxon>Neopterygii</taxon>
        <taxon>Teleostei</taxon>
        <taxon>Neoteleostei</taxon>
        <taxon>Acanthomorphata</taxon>
        <taxon>Carangaria</taxon>
        <taxon>Pleuronectiformes</taxon>
        <taxon>Pleuronectoidei</taxon>
        <taxon>Pleuronectidae</taxon>
        <taxon>Pleuronectes</taxon>
    </lineage>
</organism>
<feature type="compositionally biased region" description="Basic and acidic residues" evidence="1">
    <location>
        <begin position="99"/>
        <end position="118"/>
    </location>
</feature>
<comment type="caution">
    <text evidence="2">The sequence shown here is derived from an EMBL/GenBank/DDBJ whole genome shotgun (WGS) entry which is preliminary data.</text>
</comment>
<evidence type="ECO:0000313" key="3">
    <source>
        <dbReference type="Proteomes" id="UP001153269"/>
    </source>
</evidence>
<reference evidence="2" key="1">
    <citation type="submission" date="2020-03" db="EMBL/GenBank/DDBJ databases">
        <authorList>
            <person name="Weist P."/>
        </authorList>
    </citation>
    <scope>NUCLEOTIDE SEQUENCE</scope>
</reference>
<dbReference type="AlphaFoldDB" id="A0A9N7VHF3"/>
<accession>A0A9N7VHF3</accession>
<dbReference type="EMBL" id="CADEAL010004016">
    <property type="protein sequence ID" value="CAB1449457.1"/>
    <property type="molecule type" value="Genomic_DNA"/>
</dbReference>
<evidence type="ECO:0000313" key="2">
    <source>
        <dbReference type="EMBL" id="CAB1449457.1"/>
    </source>
</evidence>